<dbReference type="Gene3D" id="3.30.2130.30">
    <property type="match status" value="1"/>
</dbReference>
<evidence type="ECO:0000256" key="10">
    <source>
        <dbReference type="ARBA" id="ARBA00050570"/>
    </source>
</evidence>
<feature type="binding site" evidence="19">
    <location>
        <begin position="214"/>
        <end position="215"/>
    </location>
    <ligand>
        <name>ATP</name>
        <dbReference type="ChEBI" id="CHEBI:30616"/>
    </ligand>
</feature>
<dbReference type="GO" id="GO:0005524">
    <property type="term" value="F:ATP binding"/>
    <property type="evidence" value="ECO:0007669"/>
    <property type="project" value="UniProtKB-UniRule"/>
</dbReference>
<dbReference type="PANTHER" id="PTHR43209">
    <property type="entry name" value="TRNA SULFURTRANSFERASE"/>
    <property type="match status" value="1"/>
</dbReference>
<evidence type="ECO:0000256" key="3">
    <source>
        <dbReference type="ARBA" id="ARBA00022490"/>
    </source>
</evidence>
<dbReference type="CDD" id="cd01712">
    <property type="entry name" value="PPase_ThiI"/>
    <property type="match status" value="1"/>
</dbReference>
<evidence type="ECO:0000256" key="16">
    <source>
        <dbReference type="ARBA" id="ARBA00075337"/>
    </source>
</evidence>
<evidence type="ECO:0000256" key="7">
    <source>
        <dbReference type="ARBA" id="ARBA00022840"/>
    </source>
</evidence>
<comment type="catalytic activity">
    <reaction evidence="11 19">
        <text>[ThiS sulfur-carrier protein]-C-terminal Gly-Gly-AMP + S-sulfanyl-L-cysteinyl-[cysteine desulfurase] + AH2 = [ThiS sulfur-carrier protein]-C-terminal-Gly-aminoethanethioate + L-cysteinyl-[cysteine desulfurase] + A + AMP + 2 H(+)</text>
        <dbReference type="Rhea" id="RHEA:43340"/>
        <dbReference type="Rhea" id="RHEA-COMP:12157"/>
        <dbReference type="Rhea" id="RHEA-COMP:12158"/>
        <dbReference type="Rhea" id="RHEA-COMP:12910"/>
        <dbReference type="Rhea" id="RHEA-COMP:19908"/>
        <dbReference type="ChEBI" id="CHEBI:13193"/>
        <dbReference type="ChEBI" id="CHEBI:15378"/>
        <dbReference type="ChEBI" id="CHEBI:17499"/>
        <dbReference type="ChEBI" id="CHEBI:29950"/>
        <dbReference type="ChEBI" id="CHEBI:61963"/>
        <dbReference type="ChEBI" id="CHEBI:90618"/>
        <dbReference type="ChEBI" id="CHEBI:232372"/>
        <dbReference type="ChEBI" id="CHEBI:456215"/>
    </reaction>
</comment>
<dbReference type="GO" id="GO:0009228">
    <property type="term" value="P:thiamine biosynthetic process"/>
    <property type="evidence" value="ECO:0007669"/>
    <property type="project" value="UniProtKB-KW"/>
</dbReference>
<protein>
    <recommendedName>
        <fullName evidence="15 19">Probable tRNA sulfurtransferase</fullName>
        <ecNumber evidence="14 19">2.8.1.4</ecNumber>
    </recommendedName>
    <alternativeName>
        <fullName evidence="16 19">Sulfur carrier protein ThiS sulfurtransferase</fullName>
    </alternativeName>
    <alternativeName>
        <fullName evidence="17 19">Thiamine biosynthesis protein ThiI</fullName>
    </alternativeName>
    <alternativeName>
        <fullName evidence="18 19">tRNA 4-thiouridine synthase</fullName>
    </alternativeName>
</protein>
<dbReference type="UniPathway" id="UPA00060"/>
<dbReference type="CDD" id="cd11716">
    <property type="entry name" value="THUMP_ThiI"/>
    <property type="match status" value="1"/>
</dbReference>
<dbReference type="Proteomes" id="UP000234237">
    <property type="component" value="Chromosome"/>
</dbReference>
<dbReference type="GO" id="GO:0005829">
    <property type="term" value="C:cytosol"/>
    <property type="evidence" value="ECO:0007669"/>
    <property type="project" value="TreeGrafter"/>
</dbReference>
<dbReference type="Pfam" id="PF22025">
    <property type="entry name" value="ThiI_fer"/>
    <property type="match status" value="1"/>
</dbReference>
<keyword evidence="6 19" id="KW-0547">Nucleotide-binding</keyword>
<dbReference type="HAMAP" id="MF_00021">
    <property type="entry name" value="ThiI"/>
    <property type="match status" value="1"/>
</dbReference>
<dbReference type="FunFam" id="3.40.50.620:FF:000053">
    <property type="entry name" value="Probable tRNA sulfurtransferase"/>
    <property type="match status" value="1"/>
</dbReference>
<dbReference type="InterPro" id="IPR049962">
    <property type="entry name" value="THUMP_ThiI"/>
</dbReference>
<evidence type="ECO:0000256" key="11">
    <source>
        <dbReference type="ARBA" id="ARBA00052330"/>
    </source>
</evidence>
<dbReference type="InterPro" id="IPR054173">
    <property type="entry name" value="ThiI_fer"/>
</dbReference>
<dbReference type="Pfam" id="PF02926">
    <property type="entry name" value="THUMP"/>
    <property type="match status" value="1"/>
</dbReference>
<dbReference type="InterPro" id="IPR003720">
    <property type="entry name" value="tRNA_STrfase"/>
</dbReference>
<feature type="binding site" evidence="19">
    <location>
        <position position="302"/>
    </location>
    <ligand>
        <name>ATP</name>
        <dbReference type="ChEBI" id="CHEBI:30616"/>
    </ligand>
</feature>
<dbReference type="SUPFAM" id="SSF143437">
    <property type="entry name" value="THUMP domain-like"/>
    <property type="match status" value="1"/>
</dbReference>
<evidence type="ECO:0000256" key="9">
    <source>
        <dbReference type="ARBA" id="ARBA00022977"/>
    </source>
</evidence>
<dbReference type="InterPro" id="IPR014729">
    <property type="entry name" value="Rossmann-like_a/b/a_fold"/>
</dbReference>
<keyword evidence="8 19" id="KW-0694">RNA-binding</keyword>
<evidence type="ECO:0000256" key="6">
    <source>
        <dbReference type="ARBA" id="ARBA00022741"/>
    </source>
</evidence>
<organism evidence="21 22">
    <name type="scientific">Virgibacillus dokdonensis</name>
    <dbReference type="NCBI Taxonomy" id="302167"/>
    <lineage>
        <taxon>Bacteria</taxon>
        <taxon>Bacillati</taxon>
        <taxon>Bacillota</taxon>
        <taxon>Bacilli</taxon>
        <taxon>Bacillales</taxon>
        <taxon>Bacillaceae</taxon>
        <taxon>Virgibacillus</taxon>
    </lineage>
</organism>
<dbReference type="GO" id="GO:0002937">
    <property type="term" value="P:tRNA 4-thiouridine biosynthesis"/>
    <property type="evidence" value="ECO:0007669"/>
    <property type="project" value="TreeGrafter"/>
</dbReference>
<comment type="catalytic activity">
    <reaction evidence="10 19">
        <text>[ThiI sulfur-carrier protein]-S-sulfanyl-L-cysteine + a uridine in tRNA + 2 reduced [2Fe-2S]-[ferredoxin] + ATP + H(+) = [ThiI sulfur-carrier protein]-L-cysteine + a 4-thiouridine in tRNA + 2 oxidized [2Fe-2S]-[ferredoxin] + AMP + diphosphate</text>
        <dbReference type="Rhea" id="RHEA:24176"/>
        <dbReference type="Rhea" id="RHEA-COMP:10000"/>
        <dbReference type="Rhea" id="RHEA-COMP:10001"/>
        <dbReference type="Rhea" id="RHEA-COMP:13337"/>
        <dbReference type="Rhea" id="RHEA-COMP:13338"/>
        <dbReference type="Rhea" id="RHEA-COMP:13339"/>
        <dbReference type="Rhea" id="RHEA-COMP:13340"/>
        <dbReference type="ChEBI" id="CHEBI:15378"/>
        <dbReference type="ChEBI" id="CHEBI:29950"/>
        <dbReference type="ChEBI" id="CHEBI:30616"/>
        <dbReference type="ChEBI" id="CHEBI:33019"/>
        <dbReference type="ChEBI" id="CHEBI:33737"/>
        <dbReference type="ChEBI" id="CHEBI:33738"/>
        <dbReference type="ChEBI" id="CHEBI:61963"/>
        <dbReference type="ChEBI" id="CHEBI:65315"/>
        <dbReference type="ChEBI" id="CHEBI:136798"/>
        <dbReference type="ChEBI" id="CHEBI:456215"/>
        <dbReference type="EC" id="2.8.1.4"/>
    </reaction>
</comment>
<keyword evidence="4 19" id="KW-0820">tRNA-binding</keyword>
<dbReference type="STRING" id="302167.GCA_900166595_01770"/>
<dbReference type="KEGG" id="vpn:A21D_02938"/>
<dbReference type="AlphaFoldDB" id="A0A2K9J8E1"/>
<dbReference type="NCBIfam" id="TIGR00342">
    <property type="entry name" value="tRNA uracil 4-sulfurtransferase ThiI"/>
    <property type="match status" value="1"/>
</dbReference>
<name>A0A2K9J8E1_9BACI</name>
<dbReference type="InterPro" id="IPR004114">
    <property type="entry name" value="THUMP_dom"/>
</dbReference>
<evidence type="ECO:0000256" key="18">
    <source>
        <dbReference type="ARBA" id="ARBA00080570"/>
    </source>
</evidence>
<accession>A0A2K9J8E1</accession>
<gene>
    <name evidence="19 21" type="primary">thiI</name>
    <name evidence="21" type="ORF">A21D_02938</name>
</gene>
<keyword evidence="3 19" id="KW-0963">Cytoplasm</keyword>
<dbReference type="PROSITE" id="PS51165">
    <property type="entry name" value="THUMP"/>
    <property type="match status" value="1"/>
</dbReference>
<dbReference type="SMART" id="SM00981">
    <property type="entry name" value="THUMP"/>
    <property type="match status" value="1"/>
</dbReference>
<dbReference type="InterPro" id="IPR049961">
    <property type="entry name" value="ThiI_N"/>
</dbReference>
<dbReference type="Gene3D" id="3.40.50.620">
    <property type="entry name" value="HUPs"/>
    <property type="match status" value="1"/>
</dbReference>
<dbReference type="GO" id="GO:0140741">
    <property type="term" value="F:tRNA-uracil-4 sulfurtransferase activity"/>
    <property type="evidence" value="ECO:0007669"/>
    <property type="project" value="UniProtKB-EC"/>
</dbReference>
<evidence type="ECO:0000259" key="20">
    <source>
        <dbReference type="PROSITE" id="PS51165"/>
    </source>
</evidence>
<dbReference type="EMBL" id="CP018622">
    <property type="protein sequence ID" value="AUJ25980.1"/>
    <property type="molecule type" value="Genomic_DNA"/>
</dbReference>
<sequence length="404" mass="45707">MYWGRYIMQYDHILIRYGEMALKGKNMKAFVLRLQENIQSKLQDYKNVKVKRTQGRMFILLNGHDPEPIIAKCKYIFGIQSLSLAIKEENEPENIKVAALYALKKNTAAKTFKVTVKRINKAFPVRSQEFNHVVGRYLLLNTNGITVDVHHPDIEIKIEIRHEATYITSSVVQGAGGLPVGTSGKSLLLLSGGIDSPVAGYLAMKRGVQLEAIHFHSPPFTSERAKQKVLDLAKQLTHFGKSIQVHLVPFTKLQQEIFRQVPDGYAMTIMRRVMMQISEKICQDHSILSLTTGENLGQVASQTMESMHVINEVTNLPILRPLVAMDKTEIIDIAKRIGTYETSILPYEDCCTVFVPKSPKTKPKRDKANHFEAKADFTKLMDDAIMEVETIKITSNENAYVDLF</sequence>
<dbReference type="Pfam" id="PF02568">
    <property type="entry name" value="ThiI"/>
    <property type="match status" value="1"/>
</dbReference>
<evidence type="ECO:0000256" key="4">
    <source>
        <dbReference type="ARBA" id="ARBA00022555"/>
    </source>
</evidence>
<comment type="similarity">
    <text evidence="13 19">Belongs to the ThiI family.</text>
</comment>
<evidence type="ECO:0000256" key="13">
    <source>
        <dbReference type="ARBA" id="ARBA00061472"/>
    </source>
</evidence>
<dbReference type="SUPFAM" id="SSF52402">
    <property type="entry name" value="Adenine nucleotide alpha hydrolases-like"/>
    <property type="match status" value="1"/>
</dbReference>
<comment type="subcellular location">
    <subcellularLocation>
        <location evidence="1 19">Cytoplasm</location>
    </subcellularLocation>
</comment>
<dbReference type="InterPro" id="IPR020536">
    <property type="entry name" value="ThiI_AANH"/>
</dbReference>
<dbReference type="EC" id="2.8.1.4" evidence="14 19"/>
<dbReference type="GO" id="GO:0009229">
    <property type="term" value="P:thiamine diphosphate biosynthetic process"/>
    <property type="evidence" value="ECO:0007669"/>
    <property type="project" value="UniProtKB-UniRule"/>
</dbReference>
<evidence type="ECO:0000256" key="8">
    <source>
        <dbReference type="ARBA" id="ARBA00022884"/>
    </source>
</evidence>
<reference evidence="22" key="1">
    <citation type="submission" date="2016-11" db="EMBL/GenBank/DDBJ databases">
        <title>Complete genome sequence of Virgibacillus pantothenticus 21D, a halophilic bacterium isolated from the deep hypersaline anoxic basin Discovery in the Mediterranean Sea.</title>
        <authorList>
            <person name="Zeaiter Z."/>
            <person name="Booth J.M."/>
            <person name="Prosdocimi E.M."/>
            <person name="Mapelli F."/>
            <person name="Fusi M."/>
            <person name="Daffonchio D."/>
            <person name="Borin S."/>
            <person name="Crotti E."/>
        </authorList>
    </citation>
    <scope>NUCLEOTIDE SEQUENCE [LARGE SCALE GENOMIC DNA]</scope>
    <source>
        <strain evidence="22">21D</strain>
    </source>
</reference>
<evidence type="ECO:0000313" key="22">
    <source>
        <dbReference type="Proteomes" id="UP000234237"/>
    </source>
</evidence>
<dbReference type="InterPro" id="IPR050102">
    <property type="entry name" value="tRNA_sulfurtransferase_ThiI"/>
</dbReference>
<evidence type="ECO:0000256" key="15">
    <source>
        <dbReference type="ARBA" id="ARBA00071867"/>
    </source>
</evidence>
<feature type="binding site" evidence="19">
    <location>
        <begin position="189"/>
        <end position="190"/>
    </location>
    <ligand>
        <name>ATP</name>
        <dbReference type="ChEBI" id="CHEBI:30616"/>
    </ligand>
</feature>
<comment type="pathway">
    <text evidence="2 19">Cofactor biosynthesis; thiamine diphosphate biosynthesis.</text>
</comment>
<evidence type="ECO:0000256" key="17">
    <source>
        <dbReference type="ARBA" id="ARBA00077849"/>
    </source>
</evidence>
<proteinExistence type="inferred from homology"/>
<evidence type="ECO:0000256" key="5">
    <source>
        <dbReference type="ARBA" id="ARBA00022679"/>
    </source>
</evidence>
<dbReference type="GO" id="GO:0004810">
    <property type="term" value="F:CCA tRNA nucleotidyltransferase activity"/>
    <property type="evidence" value="ECO:0007669"/>
    <property type="project" value="InterPro"/>
</dbReference>
<evidence type="ECO:0000256" key="12">
    <source>
        <dbReference type="ARBA" id="ARBA00058382"/>
    </source>
</evidence>
<evidence type="ECO:0000313" key="21">
    <source>
        <dbReference type="EMBL" id="AUJ25980.1"/>
    </source>
</evidence>
<dbReference type="GO" id="GO:0000049">
    <property type="term" value="F:tRNA binding"/>
    <property type="evidence" value="ECO:0007669"/>
    <property type="project" value="UniProtKB-UniRule"/>
</dbReference>
<comment type="function">
    <text evidence="12 19">Catalyzes the ATP-dependent transfer of a sulfur to tRNA to produce 4-thiouridine in position 8 of tRNAs, which functions as a near-UV photosensor. Also catalyzes the transfer of sulfur to the sulfur carrier protein ThiS, forming ThiS-thiocarboxylate. This is a step in the synthesis of thiazole, in the thiamine biosynthesis pathway. The sulfur is donated as persulfide by IscS.</text>
</comment>
<evidence type="ECO:0000256" key="2">
    <source>
        <dbReference type="ARBA" id="ARBA00004948"/>
    </source>
</evidence>
<feature type="binding site" evidence="19">
    <location>
        <position position="293"/>
    </location>
    <ligand>
        <name>ATP</name>
        <dbReference type="ChEBI" id="CHEBI:30616"/>
    </ligand>
</feature>
<dbReference type="PANTHER" id="PTHR43209:SF1">
    <property type="entry name" value="TRNA SULFURTRANSFERASE"/>
    <property type="match status" value="1"/>
</dbReference>
<keyword evidence="9 19" id="KW-0784">Thiamine biosynthesis</keyword>
<dbReference type="GO" id="GO:0052837">
    <property type="term" value="P:thiazole biosynthetic process"/>
    <property type="evidence" value="ECO:0007669"/>
    <property type="project" value="TreeGrafter"/>
</dbReference>
<evidence type="ECO:0000256" key="19">
    <source>
        <dbReference type="HAMAP-Rule" id="MF_00021"/>
    </source>
</evidence>
<evidence type="ECO:0000256" key="1">
    <source>
        <dbReference type="ARBA" id="ARBA00004496"/>
    </source>
</evidence>
<keyword evidence="7 19" id="KW-0067">ATP-binding</keyword>
<feature type="domain" description="THUMP" evidence="20">
    <location>
        <begin position="67"/>
        <end position="171"/>
    </location>
</feature>
<feature type="binding site" evidence="19">
    <location>
        <position position="271"/>
    </location>
    <ligand>
        <name>ATP</name>
        <dbReference type="ChEBI" id="CHEBI:30616"/>
    </ligand>
</feature>
<keyword evidence="5 19" id="KW-0808">Transferase</keyword>
<evidence type="ECO:0000256" key="14">
    <source>
        <dbReference type="ARBA" id="ARBA00066827"/>
    </source>
</evidence>